<accession>A0A550JH64</accession>
<dbReference type="InterPro" id="IPR000037">
    <property type="entry name" value="SsrA-bd_prot"/>
</dbReference>
<feature type="compositionally biased region" description="Basic and acidic residues" evidence="4">
    <location>
        <begin position="128"/>
        <end position="152"/>
    </location>
</feature>
<dbReference type="GO" id="GO:0070929">
    <property type="term" value="P:trans-translation"/>
    <property type="evidence" value="ECO:0007669"/>
    <property type="project" value="UniProtKB-UniRule"/>
</dbReference>
<dbReference type="Pfam" id="PF01668">
    <property type="entry name" value="SmpB"/>
    <property type="match status" value="1"/>
</dbReference>
<dbReference type="PANTHER" id="PTHR30308">
    <property type="entry name" value="TMRNA-BINDING COMPONENT OF TRANS-TRANSLATION TAGGING COMPLEX"/>
    <property type="match status" value="1"/>
</dbReference>
<dbReference type="GO" id="GO:0003723">
    <property type="term" value="F:RNA binding"/>
    <property type="evidence" value="ECO:0007669"/>
    <property type="project" value="UniProtKB-UniRule"/>
</dbReference>
<dbReference type="CDD" id="cd09294">
    <property type="entry name" value="SmpB"/>
    <property type="match status" value="1"/>
</dbReference>
<reference evidence="5 6" key="1">
    <citation type="submission" date="2019-07" db="EMBL/GenBank/DDBJ databases">
        <title>Insights of Desulfuromonas acetexigens electromicrobiology.</title>
        <authorList>
            <person name="Katuri K."/>
            <person name="Sapireddy V."/>
            <person name="Shaw D.R."/>
            <person name="Saikaly P."/>
        </authorList>
    </citation>
    <scope>NUCLEOTIDE SEQUENCE [LARGE SCALE GENOMIC DNA]</scope>
    <source>
        <strain evidence="5 6">2873</strain>
    </source>
</reference>
<dbReference type="GO" id="GO:0005829">
    <property type="term" value="C:cytosol"/>
    <property type="evidence" value="ECO:0007669"/>
    <property type="project" value="TreeGrafter"/>
</dbReference>
<dbReference type="GO" id="GO:0070930">
    <property type="term" value="P:trans-translation-dependent protein tagging"/>
    <property type="evidence" value="ECO:0007669"/>
    <property type="project" value="TreeGrafter"/>
</dbReference>
<evidence type="ECO:0000313" key="5">
    <source>
        <dbReference type="EMBL" id="TRO82523.1"/>
    </source>
</evidence>
<gene>
    <name evidence="3 5" type="primary">smpB</name>
    <name evidence="5" type="ORF">FL622_04865</name>
</gene>
<comment type="caution">
    <text evidence="5">The sequence shown here is derived from an EMBL/GenBank/DDBJ whole genome shotgun (WGS) entry which is preliminary data.</text>
</comment>
<dbReference type="PANTHER" id="PTHR30308:SF2">
    <property type="entry name" value="SSRA-BINDING PROTEIN"/>
    <property type="match status" value="1"/>
</dbReference>
<evidence type="ECO:0000313" key="6">
    <source>
        <dbReference type="Proteomes" id="UP000317155"/>
    </source>
</evidence>
<dbReference type="InterPro" id="IPR023620">
    <property type="entry name" value="SmpB"/>
</dbReference>
<organism evidence="5 6">
    <name type="scientific">Trichloromonas acetexigens</name>
    <dbReference type="NCBI Taxonomy" id="38815"/>
    <lineage>
        <taxon>Bacteria</taxon>
        <taxon>Pseudomonadati</taxon>
        <taxon>Thermodesulfobacteriota</taxon>
        <taxon>Desulfuromonadia</taxon>
        <taxon>Desulfuromonadales</taxon>
        <taxon>Trichloromonadaceae</taxon>
        <taxon>Trichloromonas</taxon>
    </lineage>
</organism>
<evidence type="ECO:0000256" key="4">
    <source>
        <dbReference type="SAM" id="MobiDB-lite"/>
    </source>
</evidence>
<dbReference type="NCBIfam" id="NF003843">
    <property type="entry name" value="PRK05422.1"/>
    <property type="match status" value="1"/>
</dbReference>
<evidence type="ECO:0000256" key="2">
    <source>
        <dbReference type="ARBA" id="ARBA00022884"/>
    </source>
</evidence>
<dbReference type="HAMAP" id="MF_00023">
    <property type="entry name" value="SmpB"/>
    <property type="match status" value="1"/>
</dbReference>
<comment type="similarity">
    <text evidence="3">Belongs to the SmpB family.</text>
</comment>
<feature type="region of interest" description="Disordered" evidence="4">
    <location>
        <begin position="127"/>
        <end position="152"/>
    </location>
</feature>
<dbReference type="NCBIfam" id="TIGR00086">
    <property type="entry name" value="smpB"/>
    <property type="match status" value="1"/>
</dbReference>
<evidence type="ECO:0000256" key="3">
    <source>
        <dbReference type="HAMAP-Rule" id="MF_00023"/>
    </source>
</evidence>
<dbReference type="Gene3D" id="2.40.280.10">
    <property type="match status" value="1"/>
</dbReference>
<sequence>MGIKIIATNKKAYHEYFIDEVYEAGLVLTGTEVKSLRQGKVNLKEAFCRIKDGEVFINNMNISPYEQGNRENHDPTRVRKLLLHQEEIAKLTRKVEERGLSLVPTKIYFKESRAKLEIGIGRGKKLHDKRETLKEKQHSRETARAIRDHSRG</sequence>
<dbReference type="SUPFAM" id="SSF74982">
    <property type="entry name" value="Small protein B (SmpB)"/>
    <property type="match status" value="1"/>
</dbReference>
<keyword evidence="2 3" id="KW-0694">RNA-binding</keyword>
<protein>
    <recommendedName>
        <fullName evidence="3">SsrA-binding protein</fullName>
    </recommendedName>
    <alternativeName>
        <fullName evidence="3">Small protein B</fullName>
    </alternativeName>
</protein>
<proteinExistence type="inferred from homology"/>
<dbReference type="AlphaFoldDB" id="A0A550JH64"/>
<comment type="function">
    <text evidence="3">Required for rescue of stalled ribosomes mediated by trans-translation. Binds to transfer-messenger RNA (tmRNA), required for stable association of tmRNA with ribosomes. tmRNA and SmpB together mimic tRNA shape, replacing the anticodon stem-loop with SmpB. tmRNA is encoded by the ssrA gene; the 2 termini fold to resemble tRNA(Ala) and it encodes a 'tag peptide', a short internal open reading frame. During trans-translation Ala-aminoacylated tmRNA acts like a tRNA, entering the A-site of stalled ribosomes, displacing the stalled mRNA. The ribosome then switches to translate the ORF on the tmRNA; the nascent peptide is terminated with the 'tag peptide' encoded by the tmRNA and targeted for degradation. The ribosome is freed to recommence translation, which seems to be the essential function of trans-translation.</text>
</comment>
<name>A0A550JH64_9BACT</name>
<dbReference type="RefSeq" id="WP_092056608.1">
    <property type="nucleotide sequence ID" value="NZ_FOJJ01000023.1"/>
</dbReference>
<dbReference type="EMBL" id="VJVV01000003">
    <property type="protein sequence ID" value="TRO82523.1"/>
    <property type="molecule type" value="Genomic_DNA"/>
</dbReference>
<keyword evidence="1 3" id="KW-0963">Cytoplasm</keyword>
<dbReference type="PROSITE" id="PS01317">
    <property type="entry name" value="SSRP"/>
    <property type="match status" value="1"/>
</dbReference>
<dbReference type="OrthoDB" id="9805462at2"/>
<dbReference type="Proteomes" id="UP000317155">
    <property type="component" value="Unassembled WGS sequence"/>
</dbReference>
<comment type="subcellular location">
    <subcellularLocation>
        <location evidence="3">Cytoplasm</location>
    </subcellularLocation>
    <text evidence="3">The tmRNA-SmpB complex associates with stalled 70S ribosomes.</text>
</comment>
<keyword evidence="6" id="KW-1185">Reference proteome</keyword>
<evidence type="ECO:0000256" key="1">
    <source>
        <dbReference type="ARBA" id="ARBA00022490"/>
    </source>
</evidence>
<dbReference type="InterPro" id="IPR020081">
    <property type="entry name" value="SsrA-bd_prot_CS"/>
</dbReference>